<dbReference type="InterPro" id="IPR007235">
    <property type="entry name" value="Glyco_trans_28_C"/>
</dbReference>
<reference evidence="2 3" key="1">
    <citation type="submission" date="2018-06" db="EMBL/GenBank/DDBJ databases">
        <title>Genomic Encyclopedia of Type Strains, Phase IV (KMG-IV): sequencing the most valuable type-strain genomes for metagenomic binning, comparative biology and taxonomic classification.</title>
        <authorList>
            <person name="Goeker M."/>
        </authorList>
    </citation>
    <scope>NUCLEOTIDE SEQUENCE [LARGE SCALE GENOMIC DNA]</scope>
    <source>
        <strain evidence="2 3">DSM 22112</strain>
    </source>
</reference>
<evidence type="ECO:0000313" key="2">
    <source>
        <dbReference type="EMBL" id="RBP58217.1"/>
    </source>
</evidence>
<name>A0A366HXC1_9FIRM</name>
<organism evidence="2 3">
    <name type="scientific">Alkalibaculum bacchi</name>
    <dbReference type="NCBI Taxonomy" id="645887"/>
    <lineage>
        <taxon>Bacteria</taxon>
        <taxon>Bacillati</taxon>
        <taxon>Bacillota</taxon>
        <taxon>Clostridia</taxon>
        <taxon>Eubacteriales</taxon>
        <taxon>Eubacteriaceae</taxon>
        <taxon>Alkalibaculum</taxon>
    </lineage>
</organism>
<gene>
    <name evidence="2" type="ORF">DES36_12413</name>
</gene>
<dbReference type="Proteomes" id="UP000253490">
    <property type="component" value="Unassembled WGS sequence"/>
</dbReference>
<proteinExistence type="predicted"/>
<keyword evidence="3" id="KW-1185">Reference proteome</keyword>
<dbReference type="AlphaFoldDB" id="A0A366HXC1"/>
<comment type="caution">
    <text evidence="2">The sequence shown here is derived from an EMBL/GenBank/DDBJ whole genome shotgun (WGS) entry which is preliminary data.</text>
</comment>
<protein>
    <submittedName>
        <fullName evidence="2">UDP-N-acetylglucosamine transferase subunit ALG13</fullName>
    </submittedName>
</protein>
<dbReference type="RefSeq" id="WP_170128322.1">
    <property type="nucleotide sequence ID" value="NZ_QNRX01000024.1"/>
</dbReference>
<dbReference type="InterPro" id="IPR048097">
    <property type="entry name" value="Cps14G-like"/>
</dbReference>
<evidence type="ECO:0000313" key="3">
    <source>
        <dbReference type="Proteomes" id="UP000253490"/>
    </source>
</evidence>
<dbReference type="Gene3D" id="3.40.50.2000">
    <property type="entry name" value="Glycogen Phosphorylase B"/>
    <property type="match status" value="1"/>
</dbReference>
<keyword evidence="2" id="KW-0808">Transferase</keyword>
<dbReference type="EMBL" id="QNRX01000024">
    <property type="protein sequence ID" value="RBP58217.1"/>
    <property type="molecule type" value="Genomic_DNA"/>
</dbReference>
<dbReference type="Pfam" id="PF04101">
    <property type="entry name" value="Glyco_tran_28_C"/>
    <property type="match status" value="1"/>
</dbReference>
<accession>A0A366HXC1</accession>
<feature type="domain" description="Glycosyl transferase family 28 C-terminal" evidence="1">
    <location>
        <begin position="2"/>
        <end position="142"/>
    </location>
</feature>
<dbReference type="GO" id="GO:0016758">
    <property type="term" value="F:hexosyltransferase activity"/>
    <property type="evidence" value="ECO:0007669"/>
    <property type="project" value="InterPro"/>
</dbReference>
<dbReference type="SUPFAM" id="SSF53756">
    <property type="entry name" value="UDP-Glycosyltransferase/glycogen phosphorylase"/>
    <property type="match status" value="1"/>
</dbReference>
<dbReference type="NCBIfam" id="NF041548">
    <property type="entry name" value="PssE"/>
    <property type="match status" value="1"/>
</dbReference>
<evidence type="ECO:0000259" key="1">
    <source>
        <dbReference type="Pfam" id="PF04101"/>
    </source>
</evidence>
<sequence length="167" mass="19495">MILVQLGTHELEFPRMLQLIEKCIDEGVIDEKIMVQRGNTKYQSDKMEFVEYLSYEEMEVLTKEARYILTHGGTGSIITSIRHGKKVVAFPRLKKYNEHNDDHQEEILDVMESQGYIKVCHDGDDLAQIIKDLDKFEPKVFSSDNHKMVGILRNFIDGIDTRYTKKR</sequence>